<name>A0A2P2N2V4_RHIMU</name>
<dbReference type="EMBL" id="GGEC01056272">
    <property type="protein sequence ID" value="MBX36756.1"/>
    <property type="molecule type" value="Transcribed_RNA"/>
</dbReference>
<proteinExistence type="predicted"/>
<evidence type="ECO:0000313" key="1">
    <source>
        <dbReference type="EMBL" id="MBX36756.1"/>
    </source>
</evidence>
<organism evidence="1">
    <name type="scientific">Rhizophora mucronata</name>
    <name type="common">Asiatic mangrove</name>
    <dbReference type="NCBI Taxonomy" id="61149"/>
    <lineage>
        <taxon>Eukaryota</taxon>
        <taxon>Viridiplantae</taxon>
        <taxon>Streptophyta</taxon>
        <taxon>Embryophyta</taxon>
        <taxon>Tracheophyta</taxon>
        <taxon>Spermatophyta</taxon>
        <taxon>Magnoliopsida</taxon>
        <taxon>eudicotyledons</taxon>
        <taxon>Gunneridae</taxon>
        <taxon>Pentapetalae</taxon>
        <taxon>rosids</taxon>
        <taxon>fabids</taxon>
        <taxon>Malpighiales</taxon>
        <taxon>Rhizophoraceae</taxon>
        <taxon>Rhizophora</taxon>
    </lineage>
</organism>
<protein>
    <submittedName>
        <fullName evidence="1">Uncharacterized protein</fullName>
    </submittedName>
</protein>
<accession>A0A2P2N2V4</accession>
<sequence length="19" mass="2307">MSSRGTHRHIYSYFEPHSN</sequence>
<reference evidence="1" key="1">
    <citation type="submission" date="2018-02" db="EMBL/GenBank/DDBJ databases">
        <title>Rhizophora mucronata_Transcriptome.</title>
        <authorList>
            <person name="Meera S.P."/>
            <person name="Sreeshan A."/>
            <person name="Augustine A."/>
        </authorList>
    </citation>
    <scope>NUCLEOTIDE SEQUENCE</scope>
    <source>
        <tissue evidence="1">Leaf</tissue>
    </source>
</reference>
<dbReference type="AlphaFoldDB" id="A0A2P2N2V4"/>